<dbReference type="Pfam" id="PF05908">
    <property type="entry name" value="Gamma_PGA_hydro"/>
    <property type="match status" value="1"/>
</dbReference>
<dbReference type="KEGG" id="sllo:ISP08_00420"/>
<dbReference type="Gene3D" id="3.40.630.100">
    <property type="entry name" value="Poly-gamma-glutamate hydrolase, zinc-binding motif"/>
    <property type="match status" value="1"/>
</dbReference>
<dbReference type="InterPro" id="IPR038128">
    <property type="entry name" value="Gamma_PGA_hydro_sf"/>
</dbReference>
<dbReference type="AlphaFoldDB" id="A0A7T1AZZ4"/>
<accession>A0A7T1AZZ4</accession>
<organism evidence="2 3">
    <name type="scientific">Staphylococcus lloydii</name>
    <dbReference type="NCBI Taxonomy" id="2781774"/>
    <lineage>
        <taxon>Bacteria</taxon>
        <taxon>Bacillati</taxon>
        <taxon>Bacillota</taxon>
        <taxon>Bacilli</taxon>
        <taxon>Bacillales</taxon>
        <taxon>Staphylococcaceae</taxon>
        <taxon>Staphylococcus</taxon>
    </lineage>
</organism>
<dbReference type="InterPro" id="IPR008585">
    <property type="entry name" value="Gamma_PGA_hydro"/>
</dbReference>
<feature type="compositionally biased region" description="Low complexity" evidence="1">
    <location>
        <begin position="92"/>
        <end position="255"/>
    </location>
</feature>
<feature type="compositionally biased region" description="Low complexity" evidence="1">
    <location>
        <begin position="262"/>
        <end position="280"/>
    </location>
</feature>
<dbReference type="Proteomes" id="UP000594455">
    <property type="component" value="Chromosome"/>
</dbReference>
<feature type="compositionally biased region" description="Polar residues" evidence="1">
    <location>
        <begin position="281"/>
        <end position="329"/>
    </location>
</feature>
<dbReference type="GO" id="GO:0016787">
    <property type="term" value="F:hydrolase activity"/>
    <property type="evidence" value="ECO:0007669"/>
    <property type="project" value="UniProtKB-KW"/>
</dbReference>
<keyword evidence="3" id="KW-1185">Reference proteome</keyword>
<evidence type="ECO:0000313" key="2">
    <source>
        <dbReference type="EMBL" id="QPM75239.1"/>
    </source>
</evidence>
<name>A0A7T1AZZ4_9STAP</name>
<gene>
    <name evidence="2" type="ORF">ISP08_00420</name>
</gene>
<keyword evidence="2" id="KW-0378">Hydrolase</keyword>
<reference evidence="2 3" key="1">
    <citation type="submission" date="2020-10" db="EMBL/GenBank/DDBJ databases">
        <title>Closed genome sequences of Staphylococcus lloydii sp. nov. and Staphylococcus durrellii sp. nov. Isolated from Captive Fruit Bats (Pteropus livingstonii).</title>
        <authorList>
            <person name="Fountain K."/>
        </authorList>
    </citation>
    <scope>NUCLEOTIDE SEQUENCE [LARGE SCALE GENOMIC DNA]</scope>
    <source>
        <strain evidence="2 3">23_2_7_LY</strain>
    </source>
</reference>
<sequence length="543" mass="57912">MKMNTNIRTFSSKKLVLGLVTTVIGISTIALVSENAHASTSTVKSQIVAKTTKPTTTMKTVKPVAVKNTTTKAATNVTTKKSQATVKPIVQKAPVTKKPSTTTKAPAITTKKPSATTKTPATTTKKPSATTKAPTTTTKKPSTTTKAPTTTVKKPNTTTKAPTTTTPKPSATTKAPTTATKKPSATTKAPTTTTPKPSATTKAPTTTPKPSTTTKAPTTTTPKPSTTTKVPTTTTTNPSTTTKVPTTKTQPSNTIPTPPTTKPNTSSTVPTPSAPVQPSTITKSPVKTSEEPQNTVTPKIENTNTQDNTLQSQGTIKATPETGTETGNATRKQDYYKSMTELYNDTTEGIDWKKDTRNVGKPVLIVAPHGGNLEQGTSELTKLVANNGDFDYFSFEAIRPSNNTQLHVTSTNYDDATLHDMIQDRTATISIHGAQGEEQLVYLGGYQSSLRDAIQSQLELKGFVVKIPPEYLGGLGNNNFINKVEESTGVQLELTTALRKAFFKNEDTSTASRKKIENWTTTMYDFAEALNAAIKQVYPENQG</sequence>
<evidence type="ECO:0000313" key="3">
    <source>
        <dbReference type="Proteomes" id="UP000594455"/>
    </source>
</evidence>
<dbReference type="EMBL" id="CP064056">
    <property type="protein sequence ID" value="QPM75239.1"/>
    <property type="molecule type" value="Genomic_DNA"/>
</dbReference>
<protein>
    <submittedName>
        <fullName evidence="2">Poly-gamma-glutamate hydrolase family protein</fullName>
    </submittedName>
</protein>
<proteinExistence type="predicted"/>
<evidence type="ECO:0000256" key="1">
    <source>
        <dbReference type="SAM" id="MobiDB-lite"/>
    </source>
</evidence>
<feature type="region of interest" description="Disordered" evidence="1">
    <location>
        <begin position="92"/>
        <end position="329"/>
    </location>
</feature>